<dbReference type="SUPFAM" id="SSF46785">
    <property type="entry name" value="Winged helix' DNA-binding domain"/>
    <property type="match status" value="1"/>
</dbReference>
<name>A0A1I7NPW7_9HYPH</name>
<dbReference type="Proteomes" id="UP000199423">
    <property type="component" value="Unassembled WGS sequence"/>
</dbReference>
<dbReference type="GO" id="GO:0003700">
    <property type="term" value="F:DNA-binding transcription factor activity"/>
    <property type="evidence" value="ECO:0007669"/>
    <property type="project" value="InterPro"/>
</dbReference>
<dbReference type="InterPro" id="IPR036388">
    <property type="entry name" value="WH-like_DNA-bd_sf"/>
</dbReference>
<dbReference type="InterPro" id="IPR037171">
    <property type="entry name" value="NagB/RpiA_transferase-like"/>
</dbReference>
<dbReference type="Pfam" id="PF00455">
    <property type="entry name" value="DeoRC"/>
    <property type="match status" value="1"/>
</dbReference>
<reference evidence="6" key="1">
    <citation type="submission" date="2016-10" db="EMBL/GenBank/DDBJ databases">
        <authorList>
            <person name="Varghese N."/>
            <person name="Submissions S."/>
        </authorList>
    </citation>
    <scope>NUCLEOTIDE SEQUENCE [LARGE SCALE GENOMIC DNA]</scope>
    <source>
        <strain evidence="6">DSM 1565</strain>
    </source>
</reference>
<dbReference type="Gene3D" id="1.10.10.10">
    <property type="entry name" value="Winged helix-like DNA-binding domain superfamily/Winged helix DNA-binding domain"/>
    <property type="match status" value="1"/>
</dbReference>
<dbReference type="STRING" id="51670.SAMN04488557_2706"/>
<dbReference type="OrthoDB" id="9814815at2"/>
<protein>
    <submittedName>
        <fullName evidence="5">Transcriptional regulator, DeoR family</fullName>
    </submittedName>
</protein>
<evidence type="ECO:0000313" key="6">
    <source>
        <dbReference type="Proteomes" id="UP000199423"/>
    </source>
</evidence>
<dbReference type="PANTHER" id="PTHR30363">
    <property type="entry name" value="HTH-TYPE TRANSCRIPTIONAL REGULATOR SRLR-RELATED"/>
    <property type="match status" value="1"/>
</dbReference>
<dbReference type="InterPro" id="IPR001034">
    <property type="entry name" value="DeoR_HTH"/>
</dbReference>
<dbReference type="PRINTS" id="PR00037">
    <property type="entry name" value="HTHLACR"/>
</dbReference>
<evidence type="ECO:0000256" key="1">
    <source>
        <dbReference type="ARBA" id="ARBA00023015"/>
    </source>
</evidence>
<feature type="domain" description="HTH deoR-type" evidence="4">
    <location>
        <begin position="3"/>
        <end position="58"/>
    </location>
</feature>
<evidence type="ECO:0000259" key="4">
    <source>
        <dbReference type="PROSITE" id="PS51000"/>
    </source>
</evidence>
<dbReference type="EMBL" id="FPCH01000003">
    <property type="protein sequence ID" value="SFV36724.1"/>
    <property type="molecule type" value="Genomic_DNA"/>
</dbReference>
<dbReference type="AlphaFoldDB" id="A0A1I7NPW7"/>
<dbReference type="RefSeq" id="WP_092868287.1">
    <property type="nucleotide sequence ID" value="NZ_FPCH01000003.1"/>
</dbReference>
<keyword evidence="1" id="KW-0805">Transcription regulation</keyword>
<dbReference type="SUPFAM" id="SSF100950">
    <property type="entry name" value="NagB/RpiA/CoA transferase-like"/>
    <property type="match status" value="1"/>
</dbReference>
<dbReference type="Gene3D" id="3.40.50.1360">
    <property type="match status" value="1"/>
</dbReference>
<gene>
    <name evidence="5" type="ORF">SAMN04488557_2706</name>
</gene>
<accession>A0A1I7NPW7</accession>
<dbReference type="InterPro" id="IPR014036">
    <property type="entry name" value="DeoR-like_C"/>
</dbReference>
<evidence type="ECO:0000313" key="5">
    <source>
        <dbReference type="EMBL" id="SFV36724.1"/>
    </source>
</evidence>
<dbReference type="PROSITE" id="PS51000">
    <property type="entry name" value="HTH_DEOR_2"/>
    <property type="match status" value="1"/>
</dbReference>
<organism evidence="5 6">
    <name type="scientific">Hyphomicrobium facile</name>
    <dbReference type="NCBI Taxonomy" id="51670"/>
    <lineage>
        <taxon>Bacteria</taxon>
        <taxon>Pseudomonadati</taxon>
        <taxon>Pseudomonadota</taxon>
        <taxon>Alphaproteobacteria</taxon>
        <taxon>Hyphomicrobiales</taxon>
        <taxon>Hyphomicrobiaceae</taxon>
        <taxon>Hyphomicrobium</taxon>
    </lineage>
</organism>
<dbReference type="PROSITE" id="PS00894">
    <property type="entry name" value="HTH_DEOR_1"/>
    <property type="match status" value="1"/>
</dbReference>
<dbReference type="SMART" id="SM01134">
    <property type="entry name" value="DeoRC"/>
    <property type="match status" value="1"/>
</dbReference>
<sequence length="259" mass="27785">MRPNIRRERIEQMVRERERVTVDALAELLGTSRETIRRDLTDLAERGRVRKIHGGATLAEPRGATPEADIEGSFQGRLLEHAEAKRAIARRAIQLFEPGDTLFVDTGTTTLLFAEELAMASGLTVITNSAAIAALAARGTSNSTFLIGGEYRAESTENLGPIAIEQINQFHAIHAVLAVGSIETVGILDFDLREADVARAMITQSRSVTVLADASKFGRGGLIKVAPLEAVHRVVTESEPPQAIADALEDAGVSVIKAG</sequence>
<dbReference type="SMART" id="SM00420">
    <property type="entry name" value="HTH_DEOR"/>
    <property type="match status" value="1"/>
</dbReference>
<dbReference type="InterPro" id="IPR036390">
    <property type="entry name" value="WH_DNA-bd_sf"/>
</dbReference>
<keyword evidence="2" id="KW-0238">DNA-binding</keyword>
<evidence type="ECO:0000256" key="2">
    <source>
        <dbReference type="ARBA" id="ARBA00023125"/>
    </source>
</evidence>
<proteinExistence type="predicted"/>
<keyword evidence="3" id="KW-0804">Transcription</keyword>
<dbReference type="InterPro" id="IPR018356">
    <property type="entry name" value="Tscrpt_reg_HTH_DeoR_CS"/>
</dbReference>
<evidence type="ECO:0000256" key="3">
    <source>
        <dbReference type="ARBA" id="ARBA00023163"/>
    </source>
</evidence>
<dbReference type="Pfam" id="PF08220">
    <property type="entry name" value="HTH_DeoR"/>
    <property type="match status" value="1"/>
</dbReference>
<dbReference type="PANTHER" id="PTHR30363:SF44">
    <property type="entry name" value="AGA OPERON TRANSCRIPTIONAL REPRESSOR-RELATED"/>
    <property type="match status" value="1"/>
</dbReference>
<dbReference type="InterPro" id="IPR050313">
    <property type="entry name" value="Carb_Metab_HTH_regulators"/>
</dbReference>
<keyword evidence="6" id="KW-1185">Reference proteome</keyword>
<dbReference type="GO" id="GO:0003677">
    <property type="term" value="F:DNA binding"/>
    <property type="evidence" value="ECO:0007669"/>
    <property type="project" value="UniProtKB-KW"/>
</dbReference>